<dbReference type="Proteomes" id="UP001556196">
    <property type="component" value="Unassembled WGS sequence"/>
</dbReference>
<dbReference type="RefSeq" id="WP_367725401.1">
    <property type="nucleotide sequence ID" value="NZ_JBFOCI010000007.1"/>
</dbReference>
<gene>
    <name evidence="2" type="ORF">ABUE31_19480</name>
</gene>
<dbReference type="SUPFAM" id="SSF48431">
    <property type="entry name" value="Lipovitellin-phosvitin complex, superhelical domain"/>
    <property type="match status" value="1"/>
</dbReference>
<accession>A0ABV3R514</accession>
<dbReference type="Gene3D" id="1.25.10.10">
    <property type="entry name" value="Leucine-rich Repeat Variant"/>
    <property type="match status" value="1"/>
</dbReference>
<evidence type="ECO:0000313" key="2">
    <source>
        <dbReference type="EMBL" id="MEW9808175.1"/>
    </source>
</evidence>
<keyword evidence="3" id="KW-1185">Reference proteome</keyword>
<dbReference type="InterPro" id="IPR011989">
    <property type="entry name" value="ARM-like"/>
</dbReference>
<evidence type="ECO:0000256" key="1">
    <source>
        <dbReference type="SAM" id="SignalP"/>
    </source>
</evidence>
<dbReference type="InterPro" id="IPR011030">
    <property type="entry name" value="Lipovitellin_superhlx_dom"/>
</dbReference>
<sequence>MRTGLAGAILLLLGGSALAQVFVEPFVPPAGSDSATYYADNAARIDELAGQVRSGSPESRRTAFDELATAFPDAALSLALDLINDPDMAVPAARLLADSVVMTNHQVDHDTMPEIGHLIMARIEAAKVALLTLLDRPDDTLRRIAAGTLASLGDRRALDALDRKAKEGEVSDVEAINYFALATPEVGSSYISPYLKQGEGAAQESAVAYLSALPAYQGQIRDEILLNNEAKEAVRIAAAQSLGQYDRNFGDYAVTMAIDGTNLPPSLYTAVVSAYTKTAIEQKTLDPATVDRLIDSIERVQKEAPGFQIQLDELGNRLQNLKVQ</sequence>
<evidence type="ECO:0008006" key="4">
    <source>
        <dbReference type="Google" id="ProtNLM"/>
    </source>
</evidence>
<name>A0ABV3R514_9HYPH</name>
<feature type="signal peptide" evidence="1">
    <location>
        <begin position="1"/>
        <end position="19"/>
    </location>
</feature>
<protein>
    <recommendedName>
        <fullName evidence="4">HEAT repeat domain-containing protein</fullName>
    </recommendedName>
</protein>
<reference evidence="2 3" key="1">
    <citation type="submission" date="2024-06" db="EMBL/GenBank/DDBJ databases">
        <authorList>
            <person name="Tuo L."/>
        </authorList>
    </citation>
    <scope>NUCLEOTIDE SEQUENCE [LARGE SCALE GENOMIC DNA]</scope>
    <source>
        <strain evidence="2 3">ZMM04-5</strain>
    </source>
</reference>
<evidence type="ECO:0000313" key="3">
    <source>
        <dbReference type="Proteomes" id="UP001556196"/>
    </source>
</evidence>
<comment type="caution">
    <text evidence="2">The sequence shown here is derived from an EMBL/GenBank/DDBJ whole genome shotgun (WGS) entry which is preliminary data.</text>
</comment>
<keyword evidence="1" id="KW-0732">Signal</keyword>
<feature type="chain" id="PRO_5047379753" description="HEAT repeat domain-containing protein" evidence="1">
    <location>
        <begin position="20"/>
        <end position="324"/>
    </location>
</feature>
<organism evidence="2 3">
    <name type="scientific">Mesorhizobium marinum</name>
    <dbReference type="NCBI Taxonomy" id="3228790"/>
    <lineage>
        <taxon>Bacteria</taxon>
        <taxon>Pseudomonadati</taxon>
        <taxon>Pseudomonadota</taxon>
        <taxon>Alphaproteobacteria</taxon>
        <taxon>Hyphomicrobiales</taxon>
        <taxon>Phyllobacteriaceae</taxon>
        <taxon>Mesorhizobium</taxon>
    </lineage>
</organism>
<proteinExistence type="predicted"/>
<dbReference type="EMBL" id="JBFOCI010000007">
    <property type="protein sequence ID" value="MEW9808175.1"/>
    <property type="molecule type" value="Genomic_DNA"/>
</dbReference>